<organism evidence="1 2">
    <name type="scientific">Aquipseudomonas alcaligenes</name>
    <name type="common">Pseudomonas alcaligenes</name>
    <dbReference type="NCBI Taxonomy" id="43263"/>
    <lineage>
        <taxon>Bacteria</taxon>
        <taxon>Pseudomonadati</taxon>
        <taxon>Pseudomonadota</taxon>
        <taxon>Gammaproteobacteria</taxon>
        <taxon>Pseudomonadales</taxon>
        <taxon>Pseudomonadaceae</taxon>
        <taxon>Aquipseudomonas</taxon>
    </lineage>
</organism>
<sequence length="69" mass="6922">MNAEVLKASIVKFLQDEDGLTIVEYAVAGGLVTIGAVTAFLALGDNVCGAITSLKDAVLGTNTPVAACP</sequence>
<evidence type="ECO:0000313" key="1">
    <source>
        <dbReference type="EMBL" id="MBC9250475.1"/>
    </source>
</evidence>
<gene>
    <name evidence="1" type="ORF">A9179_09340</name>
</gene>
<evidence type="ECO:0000313" key="2">
    <source>
        <dbReference type="Proteomes" id="UP000744555"/>
    </source>
</evidence>
<accession>A0ABR7RYS4</accession>
<keyword evidence="2" id="KW-1185">Reference proteome</keyword>
<reference evidence="1 2" key="1">
    <citation type="submission" date="2016-06" db="EMBL/GenBank/DDBJ databases">
        <authorList>
            <person name="Ramos C."/>
            <person name="Pintado A."/>
            <person name="Crespo-Gomez J.I."/>
        </authorList>
    </citation>
    <scope>NUCLEOTIDE SEQUENCE [LARGE SCALE GENOMIC DNA]</scope>
    <source>
        <strain evidence="1 2">AVO110</strain>
    </source>
</reference>
<dbReference type="RefSeq" id="WP_187805567.1">
    <property type="nucleotide sequence ID" value="NZ_LZEU01000001.1"/>
</dbReference>
<proteinExistence type="predicted"/>
<protein>
    <submittedName>
        <fullName evidence="1">Pilus assembly protein PilA</fullName>
    </submittedName>
</protein>
<dbReference type="EMBL" id="LZEU01000001">
    <property type="protein sequence ID" value="MBC9250475.1"/>
    <property type="molecule type" value="Genomic_DNA"/>
</dbReference>
<name>A0ABR7RYS4_AQUAC</name>
<comment type="caution">
    <text evidence="1">The sequence shown here is derived from an EMBL/GenBank/DDBJ whole genome shotgun (WGS) entry which is preliminary data.</text>
</comment>
<dbReference type="Proteomes" id="UP000744555">
    <property type="component" value="Unassembled WGS sequence"/>
</dbReference>